<keyword evidence="1" id="KW-0472">Membrane</keyword>
<evidence type="ECO:0000313" key="2">
    <source>
        <dbReference type="EMBL" id="OWA49927.1"/>
    </source>
</evidence>
<protein>
    <submittedName>
        <fullName evidence="2">Uncharacterized protein</fullName>
    </submittedName>
</protein>
<dbReference type="AlphaFoldDB" id="A0A9X6RJI3"/>
<organism evidence="2 3">
    <name type="scientific">Hypsibius exemplaris</name>
    <name type="common">Freshwater tardigrade</name>
    <dbReference type="NCBI Taxonomy" id="2072580"/>
    <lineage>
        <taxon>Eukaryota</taxon>
        <taxon>Metazoa</taxon>
        <taxon>Ecdysozoa</taxon>
        <taxon>Tardigrada</taxon>
        <taxon>Eutardigrada</taxon>
        <taxon>Parachela</taxon>
        <taxon>Hypsibioidea</taxon>
        <taxon>Hypsibiidae</taxon>
        <taxon>Hypsibius</taxon>
    </lineage>
</organism>
<sequence length="567" mass="65764">MREFVRAEKLRGSLYTVKHLHPPPDRPNVWTLFSRLRFNKIIHFLTFLTYCTTITTLARLATQPNRVYRRPTPRSDGISPVLQLHYVWVENRRSAYPRDLTALQYLSILSALTILRPDLINLHTNAQFQGPLWSAVESHVTVRPIHRFTSARPPLKHIEHEADIIKLQVAYDLGGVLVDFDVYFTGHREEYLQLFRTYQCVFAQFHSHNRTFLAIGNFGCRARSPFIEEVLREYRDNFRGYKCYDPGDPIPFLYNGCLYPYLLWRREAKFRESVKVETTLLPLYPRKDVFLFQSGKINWDRAFNVHSGYEGPDVSLSEVCTWNSTFGDVLRHIVAQNIHRLPVKMTANYDVREPPGMTLIFTRDRETNVKFPFDLTTLEFLVLWSAVERSGARRVELHGTSDTVRGPYVEYLVEKARKQAVLLHVINHQRKGVPQGSSTVPHSQGVPPLGSPTVLHFDLKTFFMKPILKNMFSLCPGGSLNLLEDCRMPNDSAVLELNRTHLKPTGHYNWNDYTFVTTRSLRGPMKDVTLESIRKERSPFAALLRLVYYGTVDVIKDRRVHHYPCGT</sequence>
<keyword evidence="1" id="KW-1133">Transmembrane helix</keyword>
<dbReference type="OrthoDB" id="409543at2759"/>
<name>A0A9X6RJI3_HYPEX</name>
<dbReference type="Gene3D" id="3.90.550.20">
    <property type="match status" value="1"/>
</dbReference>
<reference evidence="3" key="1">
    <citation type="submission" date="2017-01" db="EMBL/GenBank/DDBJ databases">
        <title>Comparative genomics of anhydrobiosis in the tardigrade Hypsibius dujardini.</title>
        <authorList>
            <person name="Yoshida Y."/>
            <person name="Koutsovoulos G."/>
            <person name="Laetsch D."/>
            <person name="Stevens L."/>
            <person name="Kumar S."/>
            <person name="Horikawa D."/>
            <person name="Ishino K."/>
            <person name="Komine S."/>
            <person name="Tomita M."/>
            <person name="Blaxter M."/>
            <person name="Arakawa K."/>
        </authorList>
    </citation>
    <scope>NUCLEOTIDE SEQUENCE [LARGE SCALE GENOMIC DNA]</scope>
    <source>
        <strain evidence="3">Z151</strain>
    </source>
</reference>
<accession>A0A9X6RJI3</accession>
<evidence type="ECO:0000313" key="3">
    <source>
        <dbReference type="Proteomes" id="UP000192578"/>
    </source>
</evidence>
<gene>
    <name evidence="2" type="ORF">BV898_14461</name>
</gene>
<feature type="transmembrane region" description="Helical" evidence="1">
    <location>
        <begin position="41"/>
        <end position="61"/>
    </location>
</feature>
<dbReference type="Proteomes" id="UP000192578">
    <property type="component" value="Unassembled WGS sequence"/>
</dbReference>
<evidence type="ECO:0000256" key="1">
    <source>
        <dbReference type="SAM" id="Phobius"/>
    </source>
</evidence>
<dbReference type="PANTHER" id="PTHR46830">
    <property type="entry name" value="TRANSFERASE, PUTATIVE-RELATED"/>
    <property type="match status" value="1"/>
</dbReference>
<dbReference type="EMBL" id="MTYJ01000177">
    <property type="protein sequence ID" value="OWA49927.1"/>
    <property type="molecule type" value="Genomic_DNA"/>
</dbReference>
<proteinExistence type="predicted"/>
<keyword evidence="3" id="KW-1185">Reference proteome</keyword>
<keyword evidence="1" id="KW-0812">Transmembrane</keyword>
<dbReference type="PANTHER" id="PTHR46830:SF1">
    <property type="entry name" value="ALPHA-1,4-N-ACETYLGLUCOSAMINYLTRANSFERASE"/>
    <property type="match status" value="1"/>
</dbReference>
<comment type="caution">
    <text evidence="2">The sequence shown here is derived from an EMBL/GenBank/DDBJ whole genome shotgun (WGS) entry which is preliminary data.</text>
</comment>